<proteinExistence type="predicted"/>
<evidence type="ECO:0008006" key="3">
    <source>
        <dbReference type="Google" id="ProtNLM"/>
    </source>
</evidence>
<evidence type="ECO:0000313" key="1">
    <source>
        <dbReference type="EMBL" id="MBD7987448.1"/>
    </source>
</evidence>
<name>A0ABR8UI31_9GAMM</name>
<keyword evidence="2" id="KW-1185">Reference proteome</keyword>
<gene>
    <name evidence="1" type="ORF">H9645_05340</name>
</gene>
<comment type="caution">
    <text evidence="1">The sequence shown here is derived from an EMBL/GenBank/DDBJ whole genome shotgun (WGS) entry which is preliminary data.</text>
</comment>
<dbReference type="EMBL" id="JACSQJ010000002">
    <property type="protein sequence ID" value="MBD7987448.1"/>
    <property type="molecule type" value="Genomic_DNA"/>
</dbReference>
<accession>A0ABR8UI31</accession>
<evidence type="ECO:0000313" key="2">
    <source>
        <dbReference type="Proteomes" id="UP000647183"/>
    </source>
</evidence>
<reference evidence="1 2" key="1">
    <citation type="submission" date="2020-08" db="EMBL/GenBank/DDBJ databases">
        <title>A Genomic Blueprint of the Chicken Gut Microbiome.</title>
        <authorList>
            <person name="Gilroy R."/>
            <person name="Ravi A."/>
            <person name="Getino M."/>
            <person name="Pursley I."/>
            <person name="Horton D.L."/>
            <person name="Alikhan N.-F."/>
            <person name="Baker D."/>
            <person name="Gharbi K."/>
            <person name="Hall N."/>
            <person name="Watson M."/>
            <person name="Adriaenssens E.M."/>
            <person name="Foster-Nyarko E."/>
            <person name="Jarju S."/>
            <person name="Secka A."/>
            <person name="Antonio M."/>
            <person name="Oren A."/>
            <person name="Chaudhuri R."/>
            <person name="La Ragione R.M."/>
            <person name="Hildebrand F."/>
            <person name="Pallen M.J."/>
        </authorList>
    </citation>
    <scope>NUCLEOTIDE SEQUENCE [LARGE SCALE GENOMIC DNA]</scope>
    <source>
        <strain evidence="1 2">Sa2BVA3</strain>
    </source>
</reference>
<protein>
    <recommendedName>
        <fullName evidence="3">DUF3846 domain-containing protein</fullName>
    </recommendedName>
</protein>
<dbReference type="Proteomes" id="UP000647183">
    <property type="component" value="Unassembled WGS sequence"/>
</dbReference>
<dbReference type="RefSeq" id="WP_191728693.1">
    <property type="nucleotide sequence ID" value="NZ_JACSQJ010000002.1"/>
</dbReference>
<organism evidence="1 2">
    <name type="scientific">Luteimonas colneyensis</name>
    <dbReference type="NCBI Taxonomy" id="2762230"/>
    <lineage>
        <taxon>Bacteria</taxon>
        <taxon>Pseudomonadati</taxon>
        <taxon>Pseudomonadota</taxon>
        <taxon>Gammaproteobacteria</taxon>
        <taxon>Lysobacterales</taxon>
        <taxon>Lysobacteraceae</taxon>
        <taxon>Luteimonas</taxon>
    </lineage>
</organism>
<sequence length="115" mass="12754">MIFAVETEERALTVFPTENEAVAYCEGLDVEAATWLFWAADGSPLEAEFITPNKRGWFSVQNGTYRLVPALPEHHADLAEALDETLRLEPNPFFHSLLQVREHLAQVSAGAQDGA</sequence>